<gene>
    <name evidence="1" type="ORF">Y1Q_0012897</name>
</gene>
<proteinExistence type="predicted"/>
<name>A0A151P4H0_ALLMI</name>
<dbReference type="EMBL" id="AKHW03001049">
    <property type="protein sequence ID" value="KYO43946.1"/>
    <property type="molecule type" value="Genomic_DNA"/>
</dbReference>
<organism evidence="1 2">
    <name type="scientific">Alligator mississippiensis</name>
    <name type="common">American alligator</name>
    <dbReference type="NCBI Taxonomy" id="8496"/>
    <lineage>
        <taxon>Eukaryota</taxon>
        <taxon>Metazoa</taxon>
        <taxon>Chordata</taxon>
        <taxon>Craniata</taxon>
        <taxon>Vertebrata</taxon>
        <taxon>Euteleostomi</taxon>
        <taxon>Archelosauria</taxon>
        <taxon>Archosauria</taxon>
        <taxon>Crocodylia</taxon>
        <taxon>Alligatoridae</taxon>
        <taxon>Alligatorinae</taxon>
        <taxon>Alligator</taxon>
    </lineage>
</organism>
<evidence type="ECO:0000313" key="1">
    <source>
        <dbReference type="EMBL" id="KYO43946.1"/>
    </source>
</evidence>
<evidence type="ECO:0000313" key="2">
    <source>
        <dbReference type="Proteomes" id="UP000050525"/>
    </source>
</evidence>
<protein>
    <submittedName>
        <fullName evidence="1">Uncharacterized protein</fullName>
    </submittedName>
</protein>
<keyword evidence="2" id="KW-1185">Reference proteome</keyword>
<dbReference type="AlphaFoldDB" id="A0A151P4H0"/>
<comment type="caution">
    <text evidence="1">The sequence shown here is derived from an EMBL/GenBank/DDBJ whole genome shotgun (WGS) entry which is preliminary data.</text>
</comment>
<dbReference type="Proteomes" id="UP000050525">
    <property type="component" value="Unassembled WGS sequence"/>
</dbReference>
<sequence>MESETLGMRQRQGAHGVLNACHPFFMLGTSRGSVVYGFLSYLALLGSSPRCSRSLSTETLWGSHRSFTFTTLCFQCGVPPSLLLAQQRL</sequence>
<reference evidence="1 2" key="1">
    <citation type="journal article" date="2012" name="Genome Biol.">
        <title>Sequencing three crocodilian genomes to illuminate the evolution of archosaurs and amniotes.</title>
        <authorList>
            <person name="St John J.A."/>
            <person name="Braun E.L."/>
            <person name="Isberg S.R."/>
            <person name="Miles L.G."/>
            <person name="Chong A.Y."/>
            <person name="Gongora J."/>
            <person name="Dalzell P."/>
            <person name="Moran C."/>
            <person name="Bed'hom B."/>
            <person name="Abzhanov A."/>
            <person name="Burgess S.C."/>
            <person name="Cooksey A.M."/>
            <person name="Castoe T.A."/>
            <person name="Crawford N.G."/>
            <person name="Densmore L.D."/>
            <person name="Drew J.C."/>
            <person name="Edwards S.V."/>
            <person name="Faircloth B.C."/>
            <person name="Fujita M.K."/>
            <person name="Greenwold M.J."/>
            <person name="Hoffmann F.G."/>
            <person name="Howard J.M."/>
            <person name="Iguchi T."/>
            <person name="Janes D.E."/>
            <person name="Khan S.Y."/>
            <person name="Kohno S."/>
            <person name="de Koning A.J."/>
            <person name="Lance S.L."/>
            <person name="McCarthy F.M."/>
            <person name="McCormack J.E."/>
            <person name="Merchant M.E."/>
            <person name="Peterson D.G."/>
            <person name="Pollock D.D."/>
            <person name="Pourmand N."/>
            <person name="Raney B.J."/>
            <person name="Roessler K.A."/>
            <person name="Sanford J.R."/>
            <person name="Sawyer R.H."/>
            <person name="Schmidt C.J."/>
            <person name="Triplett E.W."/>
            <person name="Tuberville T.D."/>
            <person name="Venegas-Anaya M."/>
            <person name="Howard J.T."/>
            <person name="Jarvis E.D."/>
            <person name="Guillette L.J.Jr."/>
            <person name="Glenn T.C."/>
            <person name="Green R.E."/>
            <person name="Ray D.A."/>
        </authorList>
    </citation>
    <scope>NUCLEOTIDE SEQUENCE [LARGE SCALE GENOMIC DNA]</scope>
    <source>
        <strain evidence="1">KSC_2009_1</strain>
    </source>
</reference>
<accession>A0A151P4H0</accession>